<dbReference type="EMBL" id="JBHLWK010000039">
    <property type="protein sequence ID" value="MFC0206670.1"/>
    <property type="molecule type" value="Genomic_DNA"/>
</dbReference>
<evidence type="ECO:0000313" key="1">
    <source>
        <dbReference type="EMBL" id="MFC0206670.1"/>
    </source>
</evidence>
<dbReference type="RefSeq" id="WP_379489215.1">
    <property type="nucleotide sequence ID" value="NZ_JBHLWK010000039.1"/>
</dbReference>
<proteinExistence type="predicted"/>
<dbReference type="InterPro" id="IPR053855">
    <property type="entry name" value="DUF6931"/>
</dbReference>
<dbReference type="Pfam" id="PF22011">
    <property type="entry name" value="DUF6931"/>
    <property type="match status" value="1"/>
</dbReference>
<keyword evidence="2" id="KW-1185">Reference proteome</keyword>
<protein>
    <submittedName>
        <fullName evidence="1">DUF6931 family protein</fullName>
    </submittedName>
</protein>
<dbReference type="Proteomes" id="UP001589798">
    <property type="component" value="Unassembled WGS sequence"/>
</dbReference>
<reference evidence="1 2" key="1">
    <citation type="submission" date="2024-09" db="EMBL/GenBank/DDBJ databases">
        <authorList>
            <person name="Sun Q."/>
            <person name="Mori K."/>
        </authorList>
    </citation>
    <scope>NUCLEOTIDE SEQUENCE [LARGE SCALE GENOMIC DNA]</scope>
    <source>
        <strain evidence="1 2">CCM 7706</strain>
    </source>
</reference>
<organism evidence="1 2">
    <name type="scientific">Novosphingobium soli</name>
    <dbReference type="NCBI Taxonomy" id="574956"/>
    <lineage>
        <taxon>Bacteria</taxon>
        <taxon>Pseudomonadati</taxon>
        <taxon>Pseudomonadota</taxon>
        <taxon>Alphaproteobacteria</taxon>
        <taxon>Sphingomonadales</taxon>
        <taxon>Sphingomonadaceae</taxon>
        <taxon>Novosphingobium</taxon>
    </lineage>
</organism>
<gene>
    <name evidence="1" type="ORF">ACFFJC_20650</name>
</gene>
<sequence>MASSPLSIPLRFQRSELEAKADLTAAGKGMLGRIGHPEKLVTALVENGNARDAIYALAMMLPHRQAVWWACLAARVVPDLERRSQDLAAVAAAERWVQGGGAGDAERAGEIANACDPDFAPAWVATAAYWAGPSIAPRGQQAVPPAPHLPGVAARIALLLLAHEPALAGRIAFADWLPVGLALMAGGNGAQAQAELRGRLAERKPG</sequence>
<comment type="caution">
    <text evidence="1">The sequence shown here is derived from an EMBL/GenBank/DDBJ whole genome shotgun (WGS) entry which is preliminary data.</text>
</comment>
<name>A0ABV6D1Z9_9SPHN</name>
<evidence type="ECO:0000313" key="2">
    <source>
        <dbReference type="Proteomes" id="UP001589798"/>
    </source>
</evidence>
<accession>A0ABV6D1Z9</accession>